<dbReference type="InterPro" id="IPR013780">
    <property type="entry name" value="Glyco_hydro_b"/>
</dbReference>
<evidence type="ECO:0000256" key="6">
    <source>
        <dbReference type="SAM" id="SignalP"/>
    </source>
</evidence>
<evidence type="ECO:0000256" key="2">
    <source>
        <dbReference type="ARBA" id="ARBA00012662"/>
    </source>
</evidence>
<evidence type="ECO:0000313" key="9">
    <source>
        <dbReference type="EMBL" id="MDZ8117479.1"/>
    </source>
</evidence>
<dbReference type="SUPFAM" id="SSF51445">
    <property type="entry name" value="(Trans)glycosidases"/>
    <property type="match status" value="1"/>
</dbReference>
<dbReference type="Gene3D" id="2.60.40.1180">
    <property type="entry name" value="Golgi alpha-mannosidase II"/>
    <property type="match status" value="1"/>
</dbReference>
<dbReference type="Pfam" id="PF16757">
    <property type="entry name" value="Fucosidase_C"/>
    <property type="match status" value="1"/>
</dbReference>
<evidence type="ECO:0000259" key="8">
    <source>
        <dbReference type="Pfam" id="PF16757"/>
    </source>
</evidence>
<keyword evidence="4" id="KW-0378">Hydrolase</keyword>
<reference evidence="9 10" key="1">
    <citation type="journal article" date="2024" name="Appl. Environ. Microbiol.">
        <title>Pontiella agarivorans sp. nov., a novel marine anaerobic bacterium capable of degrading macroalgal polysaccharides and fixing nitrogen.</title>
        <authorList>
            <person name="Liu N."/>
            <person name="Kivenson V."/>
            <person name="Peng X."/>
            <person name="Cui Z."/>
            <person name="Lankiewicz T.S."/>
            <person name="Gosselin K.M."/>
            <person name="English C.J."/>
            <person name="Blair E.M."/>
            <person name="O'Malley M.A."/>
            <person name="Valentine D.L."/>
        </authorList>
    </citation>
    <scope>NUCLEOTIDE SEQUENCE [LARGE SCALE GENOMIC DNA]</scope>
    <source>
        <strain evidence="9 10">NLcol2</strain>
    </source>
</reference>
<evidence type="ECO:0000313" key="10">
    <source>
        <dbReference type="Proteomes" id="UP001290861"/>
    </source>
</evidence>
<dbReference type="RefSeq" id="WP_322607280.1">
    <property type="nucleotide sequence ID" value="NZ_JARVCO010000002.1"/>
</dbReference>
<dbReference type="InterPro" id="IPR031919">
    <property type="entry name" value="Fucosidase_C"/>
</dbReference>
<comment type="similarity">
    <text evidence="1">Belongs to the glycosyl hydrolase 29 family.</text>
</comment>
<gene>
    <name evidence="9" type="ORF">P9H32_02490</name>
</gene>
<dbReference type="PANTHER" id="PTHR10030">
    <property type="entry name" value="ALPHA-L-FUCOSIDASE"/>
    <property type="match status" value="1"/>
</dbReference>
<organism evidence="9 10">
    <name type="scientific">Pontiella agarivorans</name>
    <dbReference type="NCBI Taxonomy" id="3038953"/>
    <lineage>
        <taxon>Bacteria</taxon>
        <taxon>Pseudomonadati</taxon>
        <taxon>Kiritimatiellota</taxon>
        <taxon>Kiritimatiellia</taxon>
        <taxon>Kiritimatiellales</taxon>
        <taxon>Pontiellaceae</taxon>
        <taxon>Pontiella</taxon>
    </lineage>
</organism>
<name>A0ABU5MTD3_9BACT</name>
<dbReference type="EC" id="3.2.1.51" evidence="2"/>
<keyword evidence="5" id="KW-0326">Glycosidase</keyword>
<dbReference type="Gene3D" id="3.20.20.80">
    <property type="entry name" value="Glycosidases"/>
    <property type="match status" value="1"/>
</dbReference>
<dbReference type="InterPro" id="IPR000933">
    <property type="entry name" value="Glyco_hydro_29"/>
</dbReference>
<feature type="domain" description="Alpha-L-fucosidase C-terminal" evidence="8">
    <location>
        <begin position="412"/>
        <end position="491"/>
    </location>
</feature>
<evidence type="ECO:0000256" key="1">
    <source>
        <dbReference type="ARBA" id="ARBA00007951"/>
    </source>
</evidence>
<keyword evidence="10" id="KW-1185">Reference proteome</keyword>
<comment type="caution">
    <text evidence="9">The sequence shown here is derived from an EMBL/GenBank/DDBJ whole genome shotgun (WGS) entry which is preliminary data.</text>
</comment>
<sequence length="493" mass="56193">MKNTMMLIMLMLLAVSASAEKYEEDWSSLRRHSVPEWLDGMKFGIYCHWGPQTIQLVEKQKGNEISRPEAFEMWRGEKFDAAAWVDLFEKAGAQFAGPVAWHGSGILNWDSDFSDWTMAKRGPKIDMVGELVSELRKRNMKVLMSFHNNRSIWGQVSPENKLVLDPAGEKEEPLYAANEGRRDEQLLEGWFARMKEAIDKYAPDMVWVDTSYGGTVGAELQNRSIQGRHLPGKDNAIRTIPEPWQQKHLAYYFNQAAADGREVEFIYKSFDIPPGIGMRDIENGSLIGLQYDPWMADINMAHHLEWGTPWFYNPNNPMKSANHLVDLLVDLASKNGRMLLSVPPMADGSFSADQVKQLTDLGNWLKLNGEAVYDTVPWSYFGEGPTEETSPGHHQHGTWDGKDENIPHWGAEDIRFTQKNKILYAIVLGWPGEKLKIRTLGHAGKIYPGEFQSLELLGCEETLEWTQSPEALTVRFPKEKPCDFAYVLKIERK</sequence>
<accession>A0ABU5MTD3</accession>
<keyword evidence="3 6" id="KW-0732">Signal</keyword>
<dbReference type="Proteomes" id="UP001290861">
    <property type="component" value="Unassembled WGS sequence"/>
</dbReference>
<dbReference type="Pfam" id="PF01120">
    <property type="entry name" value="Alpha_L_fucos"/>
    <property type="match status" value="1"/>
</dbReference>
<dbReference type="InterPro" id="IPR017853">
    <property type="entry name" value="GH"/>
</dbReference>
<protein>
    <recommendedName>
        <fullName evidence="2">alpha-L-fucosidase</fullName>
        <ecNumber evidence="2">3.2.1.51</ecNumber>
    </recommendedName>
</protein>
<proteinExistence type="inferred from homology"/>
<feature type="chain" id="PRO_5046040630" description="alpha-L-fucosidase" evidence="6">
    <location>
        <begin position="20"/>
        <end position="493"/>
    </location>
</feature>
<dbReference type="PANTHER" id="PTHR10030:SF37">
    <property type="entry name" value="ALPHA-L-FUCOSIDASE-RELATED"/>
    <property type="match status" value="1"/>
</dbReference>
<feature type="signal peptide" evidence="6">
    <location>
        <begin position="1"/>
        <end position="19"/>
    </location>
</feature>
<dbReference type="SMART" id="SM00812">
    <property type="entry name" value="Alpha_L_fucos"/>
    <property type="match status" value="1"/>
</dbReference>
<evidence type="ECO:0000256" key="4">
    <source>
        <dbReference type="ARBA" id="ARBA00022801"/>
    </source>
</evidence>
<evidence type="ECO:0000256" key="5">
    <source>
        <dbReference type="ARBA" id="ARBA00023295"/>
    </source>
</evidence>
<dbReference type="EMBL" id="JARVCO010000002">
    <property type="protein sequence ID" value="MDZ8117479.1"/>
    <property type="molecule type" value="Genomic_DNA"/>
</dbReference>
<evidence type="ECO:0000259" key="7">
    <source>
        <dbReference type="Pfam" id="PF01120"/>
    </source>
</evidence>
<evidence type="ECO:0000256" key="3">
    <source>
        <dbReference type="ARBA" id="ARBA00022729"/>
    </source>
</evidence>
<feature type="domain" description="Glycoside hydrolase family 29 N-terminal" evidence="7">
    <location>
        <begin position="14"/>
        <end position="370"/>
    </location>
</feature>
<dbReference type="InterPro" id="IPR057739">
    <property type="entry name" value="Glyco_hydro_29_N"/>
</dbReference>